<dbReference type="AlphaFoldDB" id="A0A060USA8"/>
<proteinExistence type="predicted"/>
<organism evidence="2">
    <name type="scientific">Acidithiobacillus ferrivorans</name>
    <dbReference type="NCBI Taxonomy" id="160808"/>
    <lineage>
        <taxon>Bacteria</taxon>
        <taxon>Pseudomonadati</taxon>
        <taxon>Pseudomonadota</taxon>
        <taxon>Acidithiobacillia</taxon>
        <taxon>Acidithiobacillales</taxon>
        <taxon>Acidithiobacillaceae</taxon>
        <taxon>Acidithiobacillus</taxon>
    </lineage>
</organism>
<accession>A0A060USA8</accession>
<feature type="region of interest" description="Disordered" evidence="1">
    <location>
        <begin position="49"/>
        <end position="86"/>
    </location>
</feature>
<evidence type="ECO:0000256" key="1">
    <source>
        <dbReference type="SAM" id="MobiDB-lite"/>
    </source>
</evidence>
<gene>
    <name evidence="2" type="ORF">AFERRI_530101</name>
</gene>
<name>A0A060USA8_9PROT</name>
<reference evidence="2" key="2">
    <citation type="submission" date="2014-07" db="EMBL/GenBank/DDBJ databases">
        <title>Initial genome analysis of the psychrotolerant acidophile Acidithiobacillus ferrivorans CF27: insights into iron and sulfur oxidation pathways and into biofilm formation.</title>
        <authorList>
            <person name="Talla E."/>
            <person name="Hedrich S."/>
            <person name="Mangenot S."/>
            <person name="Ji B."/>
            <person name="Johnson D.B."/>
            <person name="Barbe V."/>
            <person name="Bonnefoy V."/>
        </authorList>
    </citation>
    <scope>NUCLEOTIDE SEQUENCE [LARGE SCALE GENOMIC DNA]</scope>
    <source>
        <strain evidence="2">CF27</strain>
    </source>
</reference>
<reference evidence="2" key="1">
    <citation type="submission" date="2014-03" db="EMBL/GenBank/DDBJ databases">
        <authorList>
            <person name="Genoscope - CEA"/>
        </authorList>
    </citation>
    <scope>NUCLEOTIDE SEQUENCE [LARGE SCALE GENOMIC DNA]</scope>
    <source>
        <strain evidence="2">CF27</strain>
    </source>
</reference>
<evidence type="ECO:0000313" key="2">
    <source>
        <dbReference type="EMBL" id="CDQ11206.1"/>
    </source>
</evidence>
<sequence>MPSLFYALPNFYGWHSAVEVRAPAGTLLPPVATMQGWLQAAKVPVTRVNSDGQSASAAGCGSHGWQHHGLQPCPTRAEPRTGRPEC</sequence>
<protein>
    <submittedName>
        <fullName evidence="2">Uncharacterized protein</fullName>
    </submittedName>
</protein>
<feature type="compositionally biased region" description="Basic and acidic residues" evidence="1">
    <location>
        <begin position="77"/>
        <end position="86"/>
    </location>
</feature>
<comment type="caution">
    <text evidence="2">The sequence shown here is derived from an EMBL/GenBank/DDBJ whole genome shotgun (WGS) entry which is preliminary data.</text>
</comment>
<dbReference type="EMBL" id="CCCS020000049">
    <property type="protein sequence ID" value="CDQ11206.1"/>
    <property type="molecule type" value="Genomic_DNA"/>
</dbReference>